<evidence type="ECO:0000313" key="3">
    <source>
        <dbReference type="Proteomes" id="UP000190044"/>
    </source>
</evidence>
<keyword evidence="1" id="KW-0812">Transmembrane</keyword>
<name>A0A1T5BQE7_9SPHN</name>
<keyword evidence="1" id="KW-1133">Transmembrane helix</keyword>
<feature type="transmembrane region" description="Helical" evidence="1">
    <location>
        <begin position="55"/>
        <end position="77"/>
    </location>
</feature>
<reference evidence="3" key="1">
    <citation type="submission" date="2017-02" db="EMBL/GenBank/DDBJ databases">
        <authorList>
            <person name="Varghese N."/>
            <person name="Submissions S."/>
        </authorList>
    </citation>
    <scope>NUCLEOTIDE SEQUENCE [LARGE SCALE GENOMIC DNA]</scope>
    <source>
        <strain evidence="3">R11H</strain>
    </source>
</reference>
<proteinExistence type="predicted"/>
<dbReference type="EMBL" id="FUYP01000007">
    <property type="protein sequence ID" value="SKB49436.1"/>
    <property type="molecule type" value="Genomic_DNA"/>
</dbReference>
<evidence type="ECO:0000313" key="2">
    <source>
        <dbReference type="EMBL" id="SKB49436.1"/>
    </source>
</evidence>
<organism evidence="2 3">
    <name type="scientific">Sphingopyxis flava</name>
    <dbReference type="NCBI Taxonomy" id="1507287"/>
    <lineage>
        <taxon>Bacteria</taxon>
        <taxon>Pseudomonadati</taxon>
        <taxon>Pseudomonadota</taxon>
        <taxon>Alphaproteobacteria</taxon>
        <taxon>Sphingomonadales</taxon>
        <taxon>Sphingomonadaceae</taxon>
        <taxon>Sphingopyxis</taxon>
    </lineage>
</organism>
<gene>
    <name evidence="2" type="ORF">SAMN06295937_100757</name>
</gene>
<evidence type="ECO:0000256" key="1">
    <source>
        <dbReference type="SAM" id="Phobius"/>
    </source>
</evidence>
<accession>A0A1T5BQE7</accession>
<dbReference type="Proteomes" id="UP000190044">
    <property type="component" value="Unassembled WGS sequence"/>
</dbReference>
<protein>
    <submittedName>
        <fullName evidence="2">Uncharacterized protein</fullName>
    </submittedName>
</protein>
<keyword evidence="1" id="KW-0472">Membrane</keyword>
<feature type="transmembrane region" description="Helical" evidence="1">
    <location>
        <begin position="30"/>
        <end position="48"/>
    </location>
</feature>
<keyword evidence="3" id="KW-1185">Reference proteome</keyword>
<sequence length="97" mass="10588">MLYLALAGASFVFVFLKAFQQRNVAFDNYIAVMPISIMMASVEVFTITKVAAAGWQIGVVLSVGTASALGAISAMHLHKWLFADGGPRRFFNKEKTE</sequence>
<dbReference type="AlphaFoldDB" id="A0A1T5BQE7"/>